<keyword evidence="2" id="KW-0812">Transmembrane</keyword>
<sequence length="96" mass="11195">MALRHDSYFNLSKGERRATLWLAIVLVILIGVRLARQYLPARESEADSTEQTTFQQELKEFGNSLREKETPNRKKQSASTREPRQPKKLEPVPREE</sequence>
<feature type="compositionally biased region" description="Basic and acidic residues" evidence="1">
    <location>
        <begin position="57"/>
        <end position="72"/>
    </location>
</feature>
<dbReference type="Proteomes" id="UP000757103">
    <property type="component" value="Unassembled WGS sequence"/>
</dbReference>
<keyword evidence="2" id="KW-1133">Transmembrane helix</keyword>
<evidence type="ECO:0000313" key="4">
    <source>
        <dbReference type="Proteomes" id="UP000757103"/>
    </source>
</evidence>
<dbReference type="RefSeq" id="WP_273306754.1">
    <property type="nucleotide sequence ID" value="NZ_DYUD01000025.1"/>
</dbReference>
<feature type="compositionally biased region" description="Basic and acidic residues" evidence="1">
    <location>
        <begin position="81"/>
        <end position="96"/>
    </location>
</feature>
<proteinExistence type="predicted"/>
<organism evidence="3 4">
    <name type="scientific">Barnesiella viscericola</name>
    <dbReference type="NCBI Taxonomy" id="397865"/>
    <lineage>
        <taxon>Bacteria</taxon>
        <taxon>Pseudomonadati</taxon>
        <taxon>Bacteroidota</taxon>
        <taxon>Bacteroidia</taxon>
        <taxon>Bacteroidales</taxon>
        <taxon>Barnesiellaceae</taxon>
        <taxon>Barnesiella</taxon>
    </lineage>
</organism>
<reference evidence="3" key="1">
    <citation type="journal article" date="2021" name="PeerJ">
        <title>Extensive microbial diversity within the chicken gut microbiome revealed by metagenomics and culture.</title>
        <authorList>
            <person name="Gilroy R."/>
            <person name="Ravi A."/>
            <person name="Getino M."/>
            <person name="Pursley I."/>
            <person name="Horton D.L."/>
            <person name="Alikhan N.F."/>
            <person name="Baker D."/>
            <person name="Gharbi K."/>
            <person name="Hall N."/>
            <person name="Watson M."/>
            <person name="Adriaenssens E.M."/>
            <person name="Foster-Nyarko E."/>
            <person name="Jarju S."/>
            <person name="Secka A."/>
            <person name="Antonio M."/>
            <person name="Oren A."/>
            <person name="Chaudhuri R.R."/>
            <person name="La Ragione R."/>
            <person name="Hildebrand F."/>
            <person name="Pallen M.J."/>
        </authorList>
    </citation>
    <scope>NUCLEOTIDE SEQUENCE</scope>
    <source>
        <strain evidence="3">CHK121-7720</strain>
    </source>
</reference>
<evidence type="ECO:0000313" key="3">
    <source>
        <dbReference type="EMBL" id="HJG89682.1"/>
    </source>
</evidence>
<feature type="transmembrane region" description="Helical" evidence="2">
    <location>
        <begin position="18"/>
        <end position="35"/>
    </location>
</feature>
<protein>
    <submittedName>
        <fullName evidence="3">Uncharacterized protein</fullName>
    </submittedName>
</protein>
<feature type="region of interest" description="Disordered" evidence="1">
    <location>
        <begin position="41"/>
        <end position="96"/>
    </location>
</feature>
<gene>
    <name evidence="3" type="ORF">K8U91_09490</name>
</gene>
<name>A0A921MSM8_9BACT</name>
<reference evidence="3" key="2">
    <citation type="submission" date="2021-09" db="EMBL/GenBank/DDBJ databases">
        <authorList>
            <person name="Gilroy R."/>
        </authorList>
    </citation>
    <scope>NUCLEOTIDE SEQUENCE</scope>
    <source>
        <strain evidence="3">CHK121-7720</strain>
    </source>
</reference>
<keyword evidence="2" id="KW-0472">Membrane</keyword>
<evidence type="ECO:0000256" key="1">
    <source>
        <dbReference type="SAM" id="MobiDB-lite"/>
    </source>
</evidence>
<accession>A0A921MSM8</accession>
<comment type="caution">
    <text evidence="3">The sequence shown here is derived from an EMBL/GenBank/DDBJ whole genome shotgun (WGS) entry which is preliminary data.</text>
</comment>
<evidence type="ECO:0000256" key="2">
    <source>
        <dbReference type="SAM" id="Phobius"/>
    </source>
</evidence>
<dbReference type="EMBL" id="DYUD01000025">
    <property type="protein sequence ID" value="HJG89682.1"/>
    <property type="molecule type" value="Genomic_DNA"/>
</dbReference>
<dbReference type="AlphaFoldDB" id="A0A921MSM8"/>